<dbReference type="GO" id="GO:0005525">
    <property type="term" value="F:GTP binding"/>
    <property type="evidence" value="ECO:0007669"/>
    <property type="project" value="UniProtKB-UniRule"/>
</dbReference>
<feature type="binding site" evidence="4">
    <location>
        <position position="186"/>
    </location>
    <ligand>
        <name>GTP</name>
        <dbReference type="ChEBI" id="CHEBI:37565"/>
    </ligand>
</feature>
<dbReference type="PROSITE" id="PS01135">
    <property type="entry name" value="FTSZ_2"/>
    <property type="match status" value="1"/>
</dbReference>
<evidence type="ECO:0000256" key="7">
    <source>
        <dbReference type="SAM" id="MobiDB-lite"/>
    </source>
</evidence>
<comment type="similarity">
    <text evidence="1 4 6">Belongs to the FtsZ family.</text>
</comment>
<dbReference type="Gene3D" id="3.40.50.1440">
    <property type="entry name" value="Tubulin/FtsZ, GTPase domain"/>
    <property type="match status" value="1"/>
</dbReference>
<feature type="region of interest" description="Disordered" evidence="7">
    <location>
        <begin position="314"/>
        <end position="349"/>
    </location>
</feature>
<dbReference type="NCBIfam" id="TIGR00065">
    <property type="entry name" value="ftsZ"/>
    <property type="match status" value="1"/>
</dbReference>
<evidence type="ECO:0000256" key="2">
    <source>
        <dbReference type="ARBA" id="ARBA00022741"/>
    </source>
</evidence>
<organism evidence="10 11">
    <name type="scientific">Candidatus Lloydbacteria bacterium RIFCSPHIGHO2_02_FULL_54_17</name>
    <dbReference type="NCBI Taxonomy" id="1798664"/>
    <lineage>
        <taxon>Bacteria</taxon>
        <taxon>Candidatus Lloydiibacteriota</taxon>
    </lineage>
</organism>
<comment type="subunit">
    <text evidence="4">Homodimer. Polymerizes to form a dynamic ring structure in a strictly GTP-dependent manner. Interacts directly with several other division proteins.</text>
</comment>
<dbReference type="InterPro" id="IPR000158">
    <property type="entry name" value="Cell_div_FtsZ"/>
</dbReference>
<name>A0A1G2DF89_9BACT</name>
<feature type="binding site" evidence="4">
    <location>
        <position position="143"/>
    </location>
    <ligand>
        <name>GTP</name>
        <dbReference type="ChEBI" id="CHEBI:37565"/>
    </ligand>
</feature>
<keyword evidence="4 6" id="KW-0717">Septation</keyword>
<gene>
    <name evidence="4" type="primary">ftsZ</name>
    <name evidence="10" type="ORF">A3C93_04380</name>
</gene>
<protein>
    <recommendedName>
        <fullName evidence="4 5">Cell division protein FtsZ</fullName>
    </recommendedName>
</protein>
<dbReference type="InterPro" id="IPR045061">
    <property type="entry name" value="FtsZ/CetZ"/>
</dbReference>
<dbReference type="GO" id="GO:0051258">
    <property type="term" value="P:protein polymerization"/>
    <property type="evidence" value="ECO:0007669"/>
    <property type="project" value="UniProtKB-UniRule"/>
</dbReference>
<dbReference type="PANTHER" id="PTHR30314">
    <property type="entry name" value="CELL DIVISION PROTEIN FTSZ-RELATED"/>
    <property type="match status" value="1"/>
</dbReference>
<feature type="domain" description="Tubulin/FtsZ 2-layer sandwich" evidence="9">
    <location>
        <begin position="206"/>
        <end position="324"/>
    </location>
</feature>
<evidence type="ECO:0000256" key="1">
    <source>
        <dbReference type="ARBA" id="ARBA00009690"/>
    </source>
</evidence>
<evidence type="ECO:0000256" key="4">
    <source>
        <dbReference type="HAMAP-Rule" id="MF_00909"/>
    </source>
</evidence>
<dbReference type="EMBL" id="MHLO01000031">
    <property type="protein sequence ID" value="OGZ11621.1"/>
    <property type="molecule type" value="Genomic_DNA"/>
</dbReference>
<dbReference type="PRINTS" id="PR00423">
    <property type="entry name" value="CELLDVISFTSZ"/>
</dbReference>
<dbReference type="SUPFAM" id="SSF52490">
    <property type="entry name" value="Tubulin nucleotide-binding domain-like"/>
    <property type="match status" value="1"/>
</dbReference>
<comment type="caution">
    <text evidence="10">The sequence shown here is derived from an EMBL/GenBank/DDBJ whole genome shotgun (WGS) entry which is preliminary data.</text>
</comment>
<dbReference type="GO" id="GO:0003924">
    <property type="term" value="F:GTPase activity"/>
    <property type="evidence" value="ECO:0007669"/>
    <property type="project" value="UniProtKB-UniRule"/>
</dbReference>
<dbReference type="GO" id="GO:0005737">
    <property type="term" value="C:cytoplasm"/>
    <property type="evidence" value="ECO:0007669"/>
    <property type="project" value="UniProtKB-SubCell"/>
</dbReference>
<dbReference type="Pfam" id="PF12327">
    <property type="entry name" value="FtsZ_C"/>
    <property type="match status" value="1"/>
</dbReference>
<dbReference type="SMART" id="SM00865">
    <property type="entry name" value="Tubulin_C"/>
    <property type="match status" value="1"/>
</dbReference>
<dbReference type="STRING" id="1798664.A3C93_04380"/>
<keyword evidence="4 6" id="KW-0131">Cell cycle</keyword>
<evidence type="ECO:0000256" key="3">
    <source>
        <dbReference type="ARBA" id="ARBA00023134"/>
    </source>
</evidence>
<evidence type="ECO:0000313" key="10">
    <source>
        <dbReference type="EMBL" id="OGZ11621.1"/>
    </source>
</evidence>
<dbReference type="SMART" id="SM00864">
    <property type="entry name" value="Tubulin"/>
    <property type="match status" value="1"/>
</dbReference>
<keyword evidence="2 4" id="KW-0547">Nucleotide-binding</keyword>
<feature type="binding site" evidence="4">
    <location>
        <position position="139"/>
    </location>
    <ligand>
        <name>GTP</name>
        <dbReference type="ChEBI" id="CHEBI:37565"/>
    </ligand>
</feature>
<dbReference type="Pfam" id="PF00091">
    <property type="entry name" value="Tubulin"/>
    <property type="match status" value="1"/>
</dbReference>
<evidence type="ECO:0000256" key="5">
    <source>
        <dbReference type="NCBIfam" id="TIGR00065"/>
    </source>
</evidence>
<dbReference type="InterPro" id="IPR003008">
    <property type="entry name" value="Tubulin_FtsZ_GTPase"/>
</dbReference>
<dbReference type="PANTHER" id="PTHR30314:SF3">
    <property type="entry name" value="MITOCHONDRIAL DIVISION PROTEIN FSZA"/>
    <property type="match status" value="1"/>
</dbReference>
<dbReference type="InterPro" id="IPR008280">
    <property type="entry name" value="Tub_FtsZ_C"/>
</dbReference>
<proteinExistence type="inferred from homology"/>
<feature type="binding site" evidence="4">
    <location>
        <begin position="108"/>
        <end position="110"/>
    </location>
    <ligand>
        <name>GTP</name>
        <dbReference type="ChEBI" id="CHEBI:37565"/>
    </ligand>
</feature>
<dbReference type="GO" id="GO:0043093">
    <property type="term" value="P:FtsZ-dependent cytokinesis"/>
    <property type="evidence" value="ECO:0007669"/>
    <property type="project" value="UniProtKB-UniRule"/>
</dbReference>
<keyword evidence="4 6" id="KW-0132">Cell division</keyword>
<dbReference type="GO" id="GO:0000917">
    <property type="term" value="P:division septum assembly"/>
    <property type="evidence" value="ECO:0007669"/>
    <property type="project" value="UniProtKB-KW"/>
</dbReference>
<evidence type="ECO:0000259" key="9">
    <source>
        <dbReference type="SMART" id="SM00865"/>
    </source>
</evidence>
<dbReference type="Proteomes" id="UP000178636">
    <property type="component" value="Unassembled WGS sequence"/>
</dbReference>
<dbReference type="InterPro" id="IPR020805">
    <property type="entry name" value="Cell_div_FtsZ_CS"/>
</dbReference>
<dbReference type="InterPro" id="IPR024757">
    <property type="entry name" value="FtsZ_C"/>
</dbReference>
<dbReference type="HAMAP" id="MF_00909">
    <property type="entry name" value="FtsZ"/>
    <property type="match status" value="1"/>
</dbReference>
<dbReference type="FunFam" id="3.40.50.1440:FF:000001">
    <property type="entry name" value="Cell division protein FtsZ"/>
    <property type="match status" value="1"/>
</dbReference>
<evidence type="ECO:0000256" key="6">
    <source>
        <dbReference type="RuleBase" id="RU000631"/>
    </source>
</evidence>
<accession>A0A1G2DF89</accession>
<evidence type="ECO:0000259" key="8">
    <source>
        <dbReference type="SMART" id="SM00864"/>
    </source>
</evidence>
<feature type="region of interest" description="Disordered" evidence="7">
    <location>
        <begin position="363"/>
        <end position="395"/>
    </location>
</feature>
<dbReference type="InterPro" id="IPR036525">
    <property type="entry name" value="Tubulin/FtsZ_GTPase_sf"/>
</dbReference>
<dbReference type="Gene3D" id="3.30.1330.20">
    <property type="entry name" value="Tubulin/FtsZ, C-terminal domain"/>
    <property type="match status" value="1"/>
</dbReference>
<dbReference type="GO" id="GO:0032153">
    <property type="term" value="C:cell division site"/>
    <property type="evidence" value="ECO:0007669"/>
    <property type="project" value="UniProtKB-UniRule"/>
</dbReference>
<comment type="caution">
    <text evidence="4">Lacks conserved residue(s) required for the propagation of feature annotation.</text>
</comment>
<comment type="subcellular location">
    <subcellularLocation>
        <location evidence="4">Cytoplasm</location>
    </subcellularLocation>
    <text evidence="4">Assembles at midcell at the inner surface of the cytoplasmic membrane.</text>
</comment>
<feature type="compositionally biased region" description="Basic and acidic residues" evidence="7">
    <location>
        <begin position="374"/>
        <end position="386"/>
    </location>
</feature>
<comment type="function">
    <text evidence="4 6">Essential cell division protein that forms a contractile ring structure (Z ring) at the future cell division site. The regulation of the ring assembly controls the timing and the location of cell division. One of the functions of the FtsZ ring is to recruit other cell division proteins to the septum to produce a new cell wall between the dividing cells. Binds GTP and shows GTPase activity.</text>
</comment>
<keyword evidence="4" id="KW-0963">Cytoplasm</keyword>
<dbReference type="InterPro" id="IPR018316">
    <property type="entry name" value="Tubulin/FtsZ_2-layer-sand-dom"/>
</dbReference>
<dbReference type="InterPro" id="IPR037103">
    <property type="entry name" value="Tubulin/FtsZ-like_C"/>
</dbReference>
<sequence>MPKVNPEIQAFARIKVVGPGGSGRNAINHMVRSKVTGVEFIVANTDAQDLHNSLATRKIHIGKNLTRGLGTGMNPELGRRAAEETKEEIQEALKGADMVFIASGMGGGTGTGASPIIARTAREQGALTIAVVTKPFFFEGAQRMQVAEKGLEALENEVDALIIIPNDKLLNTSKDTTLLSAFAQCDEVLRQAVEGISDLITTPGLINVDFADIRAVLTDAGTALMGIGIASGEDRAVEAAKMAINSPLLDISINGARGVLFAIAGSDDMTMNEIQEAAKVITESVDTNAKVIFGAIIDPKLRKGEIKITVIASGFPDGGRGTGQTKERGQSNQSRKQGGGDETLFTEPDEKLVDAVQKGKNGAERAIWNSLPGEKSRTVPVKRGETEKEEDEDLGVIPSFLRRSKLR</sequence>
<dbReference type="SUPFAM" id="SSF55307">
    <property type="entry name" value="Tubulin C-terminal domain-like"/>
    <property type="match status" value="1"/>
</dbReference>
<dbReference type="AlphaFoldDB" id="A0A1G2DF89"/>
<dbReference type="CDD" id="cd02201">
    <property type="entry name" value="FtsZ_type1"/>
    <property type="match status" value="1"/>
</dbReference>
<keyword evidence="3 4" id="KW-0342">GTP-binding</keyword>
<evidence type="ECO:0000313" key="11">
    <source>
        <dbReference type="Proteomes" id="UP000178636"/>
    </source>
</evidence>
<feature type="domain" description="Tubulin/FtsZ GTPase" evidence="8">
    <location>
        <begin position="13"/>
        <end position="204"/>
    </location>
</feature>
<reference evidence="10 11" key="1">
    <citation type="journal article" date="2016" name="Nat. Commun.">
        <title>Thousands of microbial genomes shed light on interconnected biogeochemical processes in an aquifer system.</title>
        <authorList>
            <person name="Anantharaman K."/>
            <person name="Brown C.T."/>
            <person name="Hug L.A."/>
            <person name="Sharon I."/>
            <person name="Castelle C.J."/>
            <person name="Probst A.J."/>
            <person name="Thomas B.C."/>
            <person name="Singh A."/>
            <person name="Wilkins M.J."/>
            <person name="Karaoz U."/>
            <person name="Brodie E.L."/>
            <person name="Williams K.H."/>
            <person name="Hubbard S.S."/>
            <person name="Banfield J.F."/>
        </authorList>
    </citation>
    <scope>NUCLEOTIDE SEQUENCE [LARGE SCALE GENOMIC DNA]</scope>
</reference>